<organism evidence="1 2">
    <name type="scientific">Populus trichocarpa</name>
    <name type="common">Western balsam poplar</name>
    <name type="synonym">Populus balsamifera subsp. trichocarpa</name>
    <dbReference type="NCBI Taxonomy" id="3694"/>
    <lineage>
        <taxon>Eukaryota</taxon>
        <taxon>Viridiplantae</taxon>
        <taxon>Streptophyta</taxon>
        <taxon>Embryophyta</taxon>
        <taxon>Tracheophyta</taxon>
        <taxon>Spermatophyta</taxon>
        <taxon>Magnoliopsida</taxon>
        <taxon>eudicotyledons</taxon>
        <taxon>Gunneridae</taxon>
        <taxon>Pentapetalae</taxon>
        <taxon>rosids</taxon>
        <taxon>fabids</taxon>
        <taxon>Malpighiales</taxon>
        <taxon>Salicaceae</taxon>
        <taxon>Saliceae</taxon>
        <taxon>Populus</taxon>
    </lineage>
</organism>
<protein>
    <submittedName>
        <fullName evidence="1">Uncharacterized protein</fullName>
    </submittedName>
</protein>
<accession>A0A3N7G5N7</accession>
<dbReference type="Proteomes" id="UP000006729">
    <property type="component" value="Chromosome 17"/>
</dbReference>
<dbReference type="AlphaFoldDB" id="A0A3N7G5N7"/>
<name>A0A3N7G5N7_POPTR</name>
<sequence>MIQTYNIHAKQTTKQINRNQATLLFEGTKF</sequence>
<evidence type="ECO:0000313" key="1">
    <source>
        <dbReference type="EMBL" id="RQP02143.1"/>
    </source>
</evidence>
<proteinExistence type="predicted"/>
<dbReference type="EMBL" id="CM009306">
    <property type="protein sequence ID" value="RQP02143.1"/>
    <property type="molecule type" value="Genomic_DNA"/>
</dbReference>
<reference evidence="1 2" key="1">
    <citation type="journal article" date="2006" name="Science">
        <title>The genome of black cottonwood, Populus trichocarpa (Torr. &amp; Gray).</title>
        <authorList>
            <person name="Tuskan G.A."/>
            <person name="Difazio S."/>
            <person name="Jansson S."/>
            <person name="Bohlmann J."/>
            <person name="Grigoriev I."/>
            <person name="Hellsten U."/>
            <person name="Putnam N."/>
            <person name="Ralph S."/>
            <person name="Rombauts S."/>
            <person name="Salamov A."/>
            <person name="Schein J."/>
            <person name="Sterck L."/>
            <person name="Aerts A."/>
            <person name="Bhalerao R.R."/>
            <person name="Bhalerao R.P."/>
            <person name="Blaudez D."/>
            <person name="Boerjan W."/>
            <person name="Brun A."/>
            <person name="Brunner A."/>
            <person name="Busov V."/>
            <person name="Campbell M."/>
            <person name="Carlson J."/>
            <person name="Chalot M."/>
            <person name="Chapman J."/>
            <person name="Chen G.L."/>
            <person name="Cooper D."/>
            <person name="Coutinho P.M."/>
            <person name="Couturier J."/>
            <person name="Covert S."/>
            <person name="Cronk Q."/>
            <person name="Cunningham R."/>
            <person name="Davis J."/>
            <person name="Degroeve S."/>
            <person name="Dejardin A."/>
            <person name="Depamphilis C."/>
            <person name="Detter J."/>
            <person name="Dirks B."/>
            <person name="Dubchak I."/>
            <person name="Duplessis S."/>
            <person name="Ehlting J."/>
            <person name="Ellis B."/>
            <person name="Gendler K."/>
            <person name="Goodstein D."/>
            <person name="Gribskov M."/>
            <person name="Grimwood J."/>
            <person name="Groover A."/>
            <person name="Gunter L."/>
            <person name="Hamberger B."/>
            <person name="Heinze B."/>
            <person name="Helariutta Y."/>
            <person name="Henrissat B."/>
            <person name="Holligan D."/>
            <person name="Holt R."/>
            <person name="Huang W."/>
            <person name="Islam-Faridi N."/>
            <person name="Jones S."/>
            <person name="Jones-Rhoades M."/>
            <person name="Jorgensen R."/>
            <person name="Joshi C."/>
            <person name="Kangasjarvi J."/>
            <person name="Karlsson J."/>
            <person name="Kelleher C."/>
            <person name="Kirkpatrick R."/>
            <person name="Kirst M."/>
            <person name="Kohler A."/>
            <person name="Kalluri U."/>
            <person name="Larimer F."/>
            <person name="Leebens-Mack J."/>
            <person name="Leple J.C."/>
            <person name="Locascio P."/>
            <person name="Lou Y."/>
            <person name="Lucas S."/>
            <person name="Martin F."/>
            <person name="Montanini B."/>
            <person name="Napoli C."/>
            <person name="Nelson D.R."/>
            <person name="Nelson C."/>
            <person name="Nieminen K."/>
            <person name="Nilsson O."/>
            <person name="Pereda V."/>
            <person name="Peter G."/>
            <person name="Philippe R."/>
            <person name="Pilate G."/>
            <person name="Poliakov A."/>
            <person name="Razumovskaya J."/>
            <person name="Richardson P."/>
            <person name="Rinaldi C."/>
            <person name="Ritland K."/>
            <person name="Rouze P."/>
            <person name="Ryaboy D."/>
            <person name="Schmutz J."/>
            <person name="Schrader J."/>
            <person name="Segerman B."/>
            <person name="Shin H."/>
            <person name="Siddiqui A."/>
            <person name="Sterky F."/>
            <person name="Terry A."/>
            <person name="Tsai C.J."/>
            <person name="Uberbacher E."/>
            <person name="Unneberg P."/>
            <person name="Vahala J."/>
            <person name="Wall K."/>
            <person name="Wessler S."/>
            <person name="Yang G."/>
            <person name="Yin T."/>
            <person name="Douglas C."/>
            <person name="Marra M."/>
            <person name="Sandberg G."/>
            <person name="Van de Peer Y."/>
            <person name="Rokhsar D."/>
        </authorList>
    </citation>
    <scope>NUCLEOTIDE SEQUENCE [LARGE SCALE GENOMIC DNA]</scope>
    <source>
        <strain evidence="2">cv. Nisqually</strain>
    </source>
</reference>
<keyword evidence="2" id="KW-1185">Reference proteome</keyword>
<gene>
    <name evidence="1" type="ORF">POPTR_017G102050</name>
</gene>
<evidence type="ECO:0000313" key="2">
    <source>
        <dbReference type="Proteomes" id="UP000006729"/>
    </source>
</evidence>
<dbReference type="InParanoid" id="A0A3N7G5N7"/>